<dbReference type="InterPro" id="IPR045337">
    <property type="entry name" value="MmgE_PrpD_C"/>
</dbReference>
<evidence type="ECO:0008006" key="6">
    <source>
        <dbReference type="Google" id="ProtNLM"/>
    </source>
</evidence>
<dbReference type="InterPro" id="IPR042183">
    <property type="entry name" value="MmgE/PrpD_sf_1"/>
</dbReference>
<reference evidence="4 5" key="1">
    <citation type="submission" date="2024-02" db="EMBL/GenBank/DDBJ databases">
        <title>Microbulbifer aestuariivivens NBRC 112533.</title>
        <authorList>
            <person name="Ichikawa N."/>
            <person name="Katano-Makiyama Y."/>
            <person name="Hidaka K."/>
        </authorList>
    </citation>
    <scope>NUCLEOTIDE SEQUENCE [LARGE SCALE GENOMIC DNA]</scope>
    <source>
        <strain evidence="4 5">NBRC 112533</strain>
    </source>
</reference>
<sequence>MISLVSSLFFAVWENTVQGYEQKLLEHVAGTRFEDLDSAAIKACKTFIFDSIGVGISGSRLPLAASLLETASNWGGAQDGAVATVWGSGLKLPVPSAAMVNAYQIHNQEFDCVHEHAVVHPMAVILSAILADAEARQVSGAELMLAVVLAVDVATILGMSADQPMRFFRPGTAGCIGAAAGLARLRGYSKEKILQAMSIAYSQTGGTMQAHREGVAVLPMQAAFNARNAVTAADMAGFGLVGPGQFLSGEFGYFSIMESAGNAPEAFALLGREWQIGRISHKPFPTGRAAHGTLDALMQLQAQHGFSAADIDSVSIEAPPLVRRLVDRPVLPSMGVNYAKLCIGYVAATLLLTGDVGVADFDEAPLADAHRLSLAERIRMRPSACDDPNALAPQAVTVRLHSGVEYHKEMLAILGHPDSPLGRERQTEKFIRCLASARYPMDSDAAHRILTQVDQLDRLACVTQLTELLTPELQLDHAIC</sequence>
<dbReference type="InterPro" id="IPR036148">
    <property type="entry name" value="MmgE/PrpD_sf"/>
</dbReference>
<protein>
    <recommendedName>
        <fullName evidence="6">MmgE/PrpD family protein</fullName>
    </recommendedName>
</protein>
<feature type="domain" description="MmgE/PrpD N-terminal" evidence="2">
    <location>
        <begin position="23"/>
        <end position="259"/>
    </location>
</feature>
<comment type="caution">
    <text evidence="4">The sequence shown here is derived from an EMBL/GenBank/DDBJ whole genome shotgun (WGS) entry which is preliminary data.</text>
</comment>
<dbReference type="PANTHER" id="PTHR16943:SF8">
    <property type="entry name" value="2-METHYLCITRATE DEHYDRATASE"/>
    <property type="match status" value="1"/>
</dbReference>
<dbReference type="InterPro" id="IPR042188">
    <property type="entry name" value="MmgE/PrpD_sf_2"/>
</dbReference>
<name>A0ABP9WQE7_9GAMM</name>
<evidence type="ECO:0000259" key="3">
    <source>
        <dbReference type="Pfam" id="PF19305"/>
    </source>
</evidence>
<dbReference type="Gene3D" id="1.10.4100.10">
    <property type="entry name" value="2-methylcitrate dehydratase PrpD"/>
    <property type="match status" value="1"/>
</dbReference>
<proteinExistence type="inferred from homology"/>
<dbReference type="Pfam" id="PF19305">
    <property type="entry name" value="MmgE_PrpD_C"/>
    <property type="match status" value="1"/>
</dbReference>
<gene>
    <name evidence="4" type="ORF">Maes01_01995</name>
</gene>
<evidence type="ECO:0000259" key="2">
    <source>
        <dbReference type="Pfam" id="PF03972"/>
    </source>
</evidence>
<evidence type="ECO:0000313" key="4">
    <source>
        <dbReference type="EMBL" id="GAA5525425.1"/>
    </source>
</evidence>
<dbReference type="Proteomes" id="UP001408594">
    <property type="component" value="Unassembled WGS sequence"/>
</dbReference>
<dbReference type="Gene3D" id="3.30.1330.120">
    <property type="entry name" value="2-methylcitrate dehydratase PrpD"/>
    <property type="match status" value="1"/>
</dbReference>
<evidence type="ECO:0000313" key="5">
    <source>
        <dbReference type="Proteomes" id="UP001408594"/>
    </source>
</evidence>
<evidence type="ECO:0000256" key="1">
    <source>
        <dbReference type="ARBA" id="ARBA00006174"/>
    </source>
</evidence>
<feature type="domain" description="MmgE/PrpD C-terminal" evidence="3">
    <location>
        <begin position="284"/>
        <end position="447"/>
    </location>
</feature>
<accession>A0ABP9WQE7</accession>
<dbReference type="InterPro" id="IPR045336">
    <property type="entry name" value="MmgE_PrpD_N"/>
</dbReference>
<dbReference type="SUPFAM" id="SSF103378">
    <property type="entry name" value="2-methylcitrate dehydratase PrpD"/>
    <property type="match status" value="1"/>
</dbReference>
<dbReference type="PANTHER" id="PTHR16943">
    <property type="entry name" value="2-METHYLCITRATE DEHYDRATASE-RELATED"/>
    <property type="match status" value="1"/>
</dbReference>
<dbReference type="InterPro" id="IPR005656">
    <property type="entry name" value="MmgE_PrpD"/>
</dbReference>
<organism evidence="4 5">
    <name type="scientific">Microbulbifer aestuariivivens</name>
    <dbReference type="NCBI Taxonomy" id="1908308"/>
    <lineage>
        <taxon>Bacteria</taxon>
        <taxon>Pseudomonadati</taxon>
        <taxon>Pseudomonadota</taxon>
        <taxon>Gammaproteobacteria</taxon>
        <taxon>Cellvibrionales</taxon>
        <taxon>Microbulbiferaceae</taxon>
        <taxon>Microbulbifer</taxon>
    </lineage>
</organism>
<dbReference type="EMBL" id="BAABRT010000015">
    <property type="protein sequence ID" value="GAA5525425.1"/>
    <property type="molecule type" value="Genomic_DNA"/>
</dbReference>
<keyword evidence="5" id="KW-1185">Reference proteome</keyword>
<comment type="similarity">
    <text evidence="1">Belongs to the PrpD family.</text>
</comment>
<dbReference type="Pfam" id="PF03972">
    <property type="entry name" value="MmgE_PrpD_N"/>
    <property type="match status" value="1"/>
</dbReference>